<keyword evidence="1" id="KW-0597">Phosphoprotein</keyword>
<dbReference type="Pfam" id="PF00072">
    <property type="entry name" value="Response_reg"/>
    <property type="match status" value="1"/>
</dbReference>
<dbReference type="Gene3D" id="2.30.30.40">
    <property type="entry name" value="SH3 Domains"/>
    <property type="match status" value="1"/>
</dbReference>
<evidence type="ECO:0000256" key="1">
    <source>
        <dbReference type="PROSITE-ProRule" id="PRU00169"/>
    </source>
</evidence>
<dbReference type="Gene3D" id="3.40.50.2300">
    <property type="match status" value="1"/>
</dbReference>
<gene>
    <name evidence="4" type="ORF">GNP88_20235</name>
</gene>
<dbReference type="GO" id="GO:0006935">
    <property type="term" value="P:chemotaxis"/>
    <property type="evidence" value="ECO:0007669"/>
    <property type="project" value="InterPro"/>
</dbReference>
<accession>A0A844P7T5</accession>
<dbReference type="GO" id="GO:0000160">
    <property type="term" value="P:phosphorelay signal transduction system"/>
    <property type="evidence" value="ECO:0007669"/>
    <property type="project" value="InterPro"/>
</dbReference>
<feature type="domain" description="Response regulatory" evidence="2">
    <location>
        <begin position="193"/>
        <end position="309"/>
    </location>
</feature>
<dbReference type="EMBL" id="WOBN01000055">
    <property type="protein sequence ID" value="MUK51424.1"/>
    <property type="molecule type" value="Genomic_DNA"/>
</dbReference>
<reference evidence="4 5" key="1">
    <citation type="submission" date="2019-11" db="EMBL/GenBank/DDBJ databases">
        <title>Using colonization assays and comparative genomics to discover symbiosis behaviors and factors in Vibrio fischeri.</title>
        <authorList>
            <person name="Bongrand C."/>
            <person name="Moriano-Gutierrez S."/>
            <person name="Arevalo P."/>
            <person name="Mcfall-Ngai M."/>
            <person name="Visick K."/>
            <person name="Polz M.F."/>
            <person name="Ruby E.G."/>
        </authorList>
    </citation>
    <scope>NUCLEOTIDE SEQUENCE [LARGE SCALE GENOMIC DNA]</scope>
    <source>
        <strain evidence="5">emors.4.1</strain>
    </source>
</reference>
<dbReference type="PANTHER" id="PTHR47233">
    <property type="entry name" value="CHEMOTAXIS PROTEIN CHEV"/>
    <property type="match status" value="1"/>
</dbReference>
<dbReference type="PROSITE" id="PS50110">
    <property type="entry name" value="RESPONSE_REGULATORY"/>
    <property type="match status" value="1"/>
</dbReference>
<dbReference type="Proteomes" id="UP000448038">
    <property type="component" value="Unassembled WGS sequence"/>
</dbReference>
<comment type="caution">
    <text evidence="4">The sequence shown here is derived from an EMBL/GenBank/DDBJ whole genome shotgun (WGS) entry which is preliminary data.</text>
</comment>
<dbReference type="SUPFAM" id="SSF52172">
    <property type="entry name" value="CheY-like"/>
    <property type="match status" value="1"/>
</dbReference>
<dbReference type="SUPFAM" id="SSF50341">
    <property type="entry name" value="CheW-like"/>
    <property type="match status" value="1"/>
</dbReference>
<feature type="domain" description="CheW-like" evidence="3">
    <location>
        <begin position="18"/>
        <end position="164"/>
    </location>
</feature>
<dbReference type="InterPro" id="IPR036061">
    <property type="entry name" value="CheW-like_dom_sf"/>
</dbReference>
<dbReference type="SMART" id="SM00260">
    <property type="entry name" value="CheW"/>
    <property type="match status" value="1"/>
</dbReference>
<dbReference type="InterPro" id="IPR002545">
    <property type="entry name" value="CheW-lke_dom"/>
</dbReference>
<dbReference type="AlphaFoldDB" id="A0A844P7T5"/>
<dbReference type="Pfam" id="PF01584">
    <property type="entry name" value="CheW"/>
    <property type="match status" value="1"/>
</dbReference>
<dbReference type="SMART" id="SM00448">
    <property type="entry name" value="REC"/>
    <property type="match status" value="1"/>
</dbReference>
<evidence type="ECO:0000259" key="2">
    <source>
        <dbReference type="PROSITE" id="PS50110"/>
    </source>
</evidence>
<dbReference type="PIRSF" id="PIRSF002867">
    <property type="entry name" value="CheV"/>
    <property type="match status" value="1"/>
</dbReference>
<dbReference type="InterPro" id="IPR001789">
    <property type="entry name" value="Sig_transdc_resp-reg_receiver"/>
</dbReference>
<organism evidence="4 5">
    <name type="scientific">Aliivibrio fischeri</name>
    <name type="common">Vibrio fischeri</name>
    <dbReference type="NCBI Taxonomy" id="668"/>
    <lineage>
        <taxon>Bacteria</taxon>
        <taxon>Pseudomonadati</taxon>
        <taxon>Pseudomonadota</taxon>
        <taxon>Gammaproteobacteria</taxon>
        <taxon>Vibrionales</taxon>
        <taxon>Vibrionaceae</taxon>
        <taxon>Aliivibrio</taxon>
    </lineage>
</organism>
<dbReference type="InterPro" id="IPR011006">
    <property type="entry name" value="CheY-like_superfamily"/>
</dbReference>
<evidence type="ECO:0000313" key="4">
    <source>
        <dbReference type="EMBL" id="MUK51424.1"/>
    </source>
</evidence>
<name>A0A844P7T5_ALIFS</name>
<evidence type="ECO:0000313" key="5">
    <source>
        <dbReference type="Proteomes" id="UP000448038"/>
    </source>
</evidence>
<dbReference type="PANTHER" id="PTHR47233:SF3">
    <property type="entry name" value="CHEMOTAXIS PROTEIN CHEV"/>
    <property type="match status" value="1"/>
</dbReference>
<protein>
    <submittedName>
        <fullName evidence="4">Response regulator</fullName>
    </submittedName>
</protein>
<sequence>MNKKNNILLESGTNELELAEFQLIKINSDGSETVNTYGINVAKVREVIRFPDVTDYPKSNGQVVGVFKSREQVTPLINLSKWLGISDREPQKEQFVIVTDFNSITNGFLIDNIARIHRVSWTNLETVTNLTSSNADNCVVATVTIEDKLVFILDFEKIIADINPITDMGLYNLKLDSQVNLSEDVKVKRLKHTILLVDDSSFILEQLKTVILESGYSLITAENGEEAWDEYKKNIDVISLIVTDVEMPKMDGLHLCKKITSNPNAAPVVIFSSIMSDENKIKAMAVGAIDTLTKPDIHRLIITLDRLLSVN</sequence>
<feature type="modified residue" description="4-aspartylphosphate" evidence="1">
    <location>
        <position position="244"/>
    </location>
</feature>
<dbReference type="Gene3D" id="2.40.50.180">
    <property type="entry name" value="CheA-289, Domain 4"/>
    <property type="match status" value="1"/>
</dbReference>
<dbReference type="InterPro" id="IPR024181">
    <property type="entry name" value="Chemotax_regulator_CheV"/>
</dbReference>
<proteinExistence type="predicted"/>
<dbReference type="RefSeq" id="WP_155656742.1">
    <property type="nucleotide sequence ID" value="NZ_WOBN01000055.1"/>
</dbReference>
<dbReference type="PROSITE" id="PS50851">
    <property type="entry name" value="CHEW"/>
    <property type="match status" value="1"/>
</dbReference>
<evidence type="ECO:0000259" key="3">
    <source>
        <dbReference type="PROSITE" id="PS50851"/>
    </source>
</evidence>